<keyword evidence="7 17" id="KW-0812">Transmembrane</keyword>
<comment type="similarity">
    <text evidence="3">Belongs to the glutamate-gated ion channel (TC 1.A.10.1) family.</text>
</comment>
<evidence type="ECO:0000256" key="11">
    <source>
        <dbReference type="ARBA" id="ARBA00023136"/>
    </source>
</evidence>
<evidence type="ECO:0000256" key="6">
    <source>
        <dbReference type="ARBA" id="ARBA00022475"/>
    </source>
</evidence>
<dbReference type="GO" id="GO:0015276">
    <property type="term" value="F:ligand-gated monoatomic ion channel activity"/>
    <property type="evidence" value="ECO:0007669"/>
    <property type="project" value="InterPro"/>
</dbReference>
<evidence type="ECO:0000256" key="9">
    <source>
        <dbReference type="ARBA" id="ARBA00023053"/>
    </source>
</evidence>
<dbReference type="Pfam" id="PF00858">
    <property type="entry name" value="ASC"/>
    <property type="match status" value="1"/>
</dbReference>
<dbReference type="AlphaFoldDB" id="A0A8T0G1Y8"/>
<dbReference type="GO" id="GO:0050906">
    <property type="term" value="P:detection of stimulus involved in sensory perception"/>
    <property type="evidence" value="ECO:0007669"/>
    <property type="project" value="UniProtKB-ARBA"/>
</dbReference>
<keyword evidence="4 17" id="KW-0813">Transport</keyword>
<comment type="similarity">
    <text evidence="2 17">Belongs to the amiloride-sensitive sodium channel (TC 1.A.6) family.</text>
</comment>
<evidence type="ECO:0000256" key="12">
    <source>
        <dbReference type="ARBA" id="ARBA00023170"/>
    </source>
</evidence>
<evidence type="ECO:0000259" key="20">
    <source>
        <dbReference type="Pfam" id="PF10613"/>
    </source>
</evidence>
<dbReference type="Proteomes" id="UP000807504">
    <property type="component" value="Unassembled WGS sequence"/>
</dbReference>
<feature type="domain" description="Ionotropic glutamate receptor C-terminal" evidence="19">
    <location>
        <begin position="299"/>
        <end position="542"/>
    </location>
</feature>
<evidence type="ECO:0000256" key="8">
    <source>
        <dbReference type="ARBA" id="ARBA00022989"/>
    </source>
</evidence>
<dbReference type="GO" id="GO:0005272">
    <property type="term" value="F:sodium channel activity"/>
    <property type="evidence" value="ECO:0007669"/>
    <property type="project" value="UniProtKB-KW"/>
</dbReference>
<keyword evidence="6" id="KW-1003">Cell membrane</keyword>
<evidence type="ECO:0000313" key="22">
    <source>
        <dbReference type="Proteomes" id="UP000807504"/>
    </source>
</evidence>
<dbReference type="PRINTS" id="PR01078">
    <property type="entry name" value="AMINACHANNEL"/>
</dbReference>
<dbReference type="Pfam" id="PF00060">
    <property type="entry name" value="Lig_chan"/>
    <property type="match status" value="1"/>
</dbReference>
<organism evidence="21 22">
    <name type="scientific">Argiope bruennichi</name>
    <name type="common">Wasp spider</name>
    <name type="synonym">Aranea bruennichi</name>
    <dbReference type="NCBI Taxonomy" id="94029"/>
    <lineage>
        <taxon>Eukaryota</taxon>
        <taxon>Metazoa</taxon>
        <taxon>Ecdysozoa</taxon>
        <taxon>Arthropoda</taxon>
        <taxon>Chelicerata</taxon>
        <taxon>Arachnida</taxon>
        <taxon>Araneae</taxon>
        <taxon>Araneomorphae</taxon>
        <taxon>Entelegynae</taxon>
        <taxon>Araneoidea</taxon>
        <taxon>Araneidae</taxon>
        <taxon>Argiope</taxon>
    </lineage>
</organism>
<keyword evidence="11 18" id="KW-0472">Membrane</keyword>
<evidence type="ECO:0000256" key="16">
    <source>
        <dbReference type="ARBA" id="ARBA00023303"/>
    </source>
</evidence>
<proteinExistence type="inferred from homology"/>
<evidence type="ECO:0000259" key="19">
    <source>
        <dbReference type="Pfam" id="PF00060"/>
    </source>
</evidence>
<dbReference type="PANTHER" id="PTHR42643">
    <property type="entry name" value="IONOTROPIC RECEPTOR 20A-RELATED"/>
    <property type="match status" value="1"/>
</dbReference>
<dbReference type="InterPro" id="IPR019594">
    <property type="entry name" value="Glu/Gly-bd"/>
</dbReference>
<dbReference type="EMBL" id="JABXBU010000001">
    <property type="protein sequence ID" value="KAF8796906.1"/>
    <property type="molecule type" value="Genomic_DNA"/>
</dbReference>
<feature type="transmembrane region" description="Helical" evidence="18">
    <location>
        <begin position="535"/>
        <end position="555"/>
    </location>
</feature>
<dbReference type="InterPro" id="IPR052192">
    <property type="entry name" value="Insect_Ionotropic_Sensory_Rcpt"/>
</dbReference>
<keyword evidence="10 17" id="KW-0406">Ion transport</keyword>
<evidence type="ECO:0000256" key="18">
    <source>
        <dbReference type="SAM" id="Phobius"/>
    </source>
</evidence>
<evidence type="ECO:0000256" key="2">
    <source>
        <dbReference type="ARBA" id="ARBA00007193"/>
    </source>
</evidence>
<dbReference type="Gene3D" id="2.60.470.10">
    <property type="entry name" value="Acid-sensing ion channels like domains"/>
    <property type="match status" value="1"/>
</dbReference>
<reference evidence="21" key="1">
    <citation type="journal article" date="2020" name="bioRxiv">
        <title>Chromosome-level reference genome of the European wasp spider Argiope bruennichi: a resource for studies on range expansion and evolutionary adaptation.</title>
        <authorList>
            <person name="Sheffer M.M."/>
            <person name="Hoppe A."/>
            <person name="Krehenwinkel H."/>
            <person name="Uhl G."/>
            <person name="Kuss A.W."/>
            <person name="Jensen L."/>
            <person name="Jensen C."/>
            <person name="Gillespie R.G."/>
            <person name="Hoff K.J."/>
            <person name="Prost S."/>
        </authorList>
    </citation>
    <scope>NUCLEOTIDE SEQUENCE</scope>
</reference>
<evidence type="ECO:0000256" key="10">
    <source>
        <dbReference type="ARBA" id="ARBA00023065"/>
    </source>
</evidence>
<dbReference type="GO" id="GO:0005886">
    <property type="term" value="C:plasma membrane"/>
    <property type="evidence" value="ECO:0007669"/>
    <property type="project" value="UniProtKB-SubCell"/>
</dbReference>
<evidence type="ECO:0000256" key="14">
    <source>
        <dbReference type="ARBA" id="ARBA00023201"/>
    </source>
</evidence>
<feature type="transmembrane region" description="Helical" evidence="18">
    <location>
        <begin position="344"/>
        <end position="367"/>
    </location>
</feature>
<dbReference type="PANTHER" id="PTHR42643:SF38">
    <property type="entry name" value="IONOTROPIC RECEPTOR 100A"/>
    <property type="match status" value="1"/>
</dbReference>
<reference evidence="21" key="2">
    <citation type="submission" date="2020-06" db="EMBL/GenBank/DDBJ databases">
        <authorList>
            <person name="Sheffer M."/>
        </authorList>
    </citation>
    <scope>NUCLEOTIDE SEQUENCE</scope>
</reference>
<dbReference type="InterPro" id="IPR001320">
    <property type="entry name" value="Iontro_rcpt_C"/>
</dbReference>
<keyword evidence="15" id="KW-1071">Ligand-gated ion channel</keyword>
<keyword evidence="8 18" id="KW-1133">Transmembrane helix</keyword>
<dbReference type="Gene3D" id="1.10.287.70">
    <property type="match status" value="1"/>
</dbReference>
<evidence type="ECO:0000256" key="4">
    <source>
        <dbReference type="ARBA" id="ARBA00022448"/>
    </source>
</evidence>
<evidence type="ECO:0000256" key="15">
    <source>
        <dbReference type="ARBA" id="ARBA00023286"/>
    </source>
</evidence>
<dbReference type="Gene3D" id="3.40.190.10">
    <property type="entry name" value="Periplasmic binding protein-like II"/>
    <property type="match status" value="1"/>
</dbReference>
<keyword evidence="9" id="KW-0915">Sodium</keyword>
<keyword evidence="12 21" id="KW-0675">Receptor</keyword>
<evidence type="ECO:0000256" key="13">
    <source>
        <dbReference type="ARBA" id="ARBA00023180"/>
    </source>
</evidence>
<evidence type="ECO:0000256" key="1">
    <source>
        <dbReference type="ARBA" id="ARBA00004651"/>
    </source>
</evidence>
<dbReference type="Pfam" id="PF10613">
    <property type="entry name" value="Lig_chan-Glu_bd"/>
    <property type="match status" value="1"/>
</dbReference>
<feature type="transmembrane region" description="Helical" evidence="18">
    <location>
        <begin position="291"/>
        <end position="312"/>
    </location>
</feature>
<dbReference type="SUPFAM" id="SSF53850">
    <property type="entry name" value="Periplasmic binding protein-like II"/>
    <property type="match status" value="1"/>
</dbReference>
<accession>A0A8T0G1Y8</accession>
<evidence type="ECO:0000313" key="21">
    <source>
        <dbReference type="EMBL" id="KAF8796906.1"/>
    </source>
</evidence>
<feature type="domain" description="Ionotropic glutamate receptor L-glutamate and glycine-binding" evidence="20">
    <location>
        <begin position="190"/>
        <end position="276"/>
    </location>
</feature>
<keyword evidence="16 17" id="KW-0407">Ion channel</keyword>
<comment type="caution">
    <text evidence="21">The sequence shown here is derived from an EMBL/GenBank/DDBJ whole genome shotgun (WGS) entry which is preliminary data.</text>
</comment>
<dbReference type="InterPro" id="IPR001873">
    <property type="entry name" value="ENaC"/>
</dbReference>
<gene>
    <name evidence="21" type="ORF">HNY73_001235</name>
</gene>
<keyword evidence="5 17" id="KW-0894">Sodium channel</keyword>
<name>A0A8T0G1Y8_ARGBR</name>
<keyword evidence="14 17" id="KW-0739">Sodium transport</keyword>
<keyword evidence="22" id="KW-1185">Reference proteome</keyword>
<evidence type="ECO:0000256" key="5">
    <source>
        <dbReference type="ARBA" id="ARBA00022461"/>
    </source>
</evidence>
<evidence type="ECO:0000256" key="3">
    <source>
        <dbReference type="ARBA" id="ARBA00008685"/>
    </source>
</evidence>
<sequence length="571" mass="64883">MPALLKVLTYLAFTTFHVKITNVTSPIFGLCHTLSVKKNDTDEAMTIKKGGTTQGIRLTLNIERSEYWNLISAEYGVRLLVHPQGTFPTLQRGGIIASPGRSVHIGVKRKLTKRLPGYEGSCTETFMESPIRTKLKSLHLDFDLENLKYTYEHCNTLCQNTLLFSKCQCLDEQPTSATIAKWKFCNPCNKTAGIEGKYLDVVLKALNKRFEIVFARDREWGSSLSDGNWTGMIGMIQRGEANLAFNSLSITDSRFDVVDFSRVYLIEDMTFQIKKPGTLPPSLALFRPFDFTIWMAVTITLLLMPLVIKYLLNTKDTYIKIFLKCFGSLLNQSSITKHYVSRNIVGSWLVFGMILTLSYSAILLSVLTVPLQIPAVKNFEELSEAVMKRGYRICLPKGSSILEFLIHSDKKHLKFLGQTALRNNWYSGSSQCAIDTNCAVMSYRSLFQIVAGPENWKVYYMSEESLLSLNFAFGMEKGFRYKKQLNTIISRASSAGIYNKFVSDESYKYLLFKASTMYINKETKAFSIRDLLGCFLILSLGLSLSTLTFIGEVVYHRFKKRKKAVFELNFY</sequence>
<comment type="subcellular location">
    <subcellularLocation>
        <location evidence="1">Cell membrane</location>
        <topology evidence="1">Multi-pass membrane protein</topology>
    </subcellularLocation>
</comment>
<keyword evidence="13" id="KW-0325">Glycoprotein</keyword>
<evidence type="ECO:0000256" key="17">
    <source>
        <dbReference type="RuleBase" id="RU000679"/>
    </source>
</evidence>
<evidence type="ECO:0000256" key="7">
    <source>
        <dbReference type="ARBA" id="ARBA00022692"/>
    </source>
</evidence>
<protein>
    <submittedName>
        <fullName evidence="21">Glutamate receptor ionotropic like protein</fullName>
    </submittedName>
</protein>